<sequence length="220" mass="25375">MFHNPASKDVIGCRKNAVEWREKDLTGRDPDRWLKVLSPEVVGPSADMLDRQSSSIVIPDGSRFFIGAHSPVYPGDVRPVLGNFMPQDPYMFFVAQGRVDKPWLYLEAFRLCVTLGPKIGHEKNFSIFRGRALIRDGSQRFSPFLTLIIPHRLGLPVWFPPIMQDLYSYSDRARLEDLYLPMIPQFCGVWERVVTDDRPYTEIQAAMVRRIEQGWAKLLH</sequence>
<evidence type="ECO:0000313" key="1">
    <source>
        <dbReference type="EMBL" id="KZP29950.1"/>
    </source>
</evidence>
<dbReference type="Proteomes" id="UP000076532">
    <property type="component" value="Unassembled WGS sequence"/>
</dbReference>
<protein>
    <submittedName>
        <fullName evidence="1">Uncharacterized protein</fullName>
    </submittedName>
</protein>
<gene>
    <name evidence="1" type="ORF">FIBSPDRAFT_884599</name>
</gene>
<accession>A0A166SXI6</accession>
<dbReference type="EMBL" id="KV417496">
    <property type="protein sequence ID" value="KZP29950.1"/>
    <property type="molecule type" value="Genomic_DNA"/>
</dbReference>
<proteinExistence type="predicted"/>
<evidence type="ECO:0000313" key="2">
    <source>
        <dbReference type="Proteomes" id="UP000076532"/>
    </source>
</evidence>
<dbReference type="AlphaFoldDB" id="A0A166SXI6"/>
<keyword evidence="2" id="KW-1185">Reference proteome</keyword>
<organism evidence="1 2">
    <name type="scientific">Athelia psychrophila</name>
    <dbReference type="NCBI Taxonomy" id="1759441"/>
    <lineage>
        <taxon>Eukaryota</taxon>
        <taxon>Fungi</taxon>
        <taxon>Dikarya</taxon>
        <taxon>Basidiomycota</taxon>
        <taxon>Agaricomycotina</taxon>
        <taxon>Agaricomycetes</taxon>
        <taxon>Agaricomycetidae</taxon>
        <taxon>Atheliales</taxon>
        <taxon>Atheliaceae</taxon>
        <taxon>Athelia</taxon>
    </lineage>
</organism>
<reference evidence="1 2" key="1">
    <citation type="journal article" date="2016" name="Mol. Biol. Evol.">
        <title>Comparative Genomics of Early-Diverging Mushroom-Forming Fungi Provides Insights into the Origins of Lignocellulose Decay Capabilities.</title>
        <authorList>
            <person name="Nagy L.G."/>
            <person name="Riley R."/>
            <person name="Tritt A."/>
            <person name="Adam C."/>
            <person name="Daum C."/>
            <person name="Floudas D."/>
            <person name="Sun H."/>
            <person name="Yadav J.S."/>
            <person name="Pangilinan J."/>
            <person name="Larsson K.H."/>
            <person name="Matsuura K."/>
            <person name="Barry K."/>
            <person name="Labutti K."/>
            <person name="Kuo R."/>
            <person name="Ohm R.A."/>
            <person name="Bhattacharya S.S."/>
            <person name="Shirouzu T."/>
            <person name="Yoshinaga Y."/>
            <person name="Martin F.M."/>
            <person name="Grigoriev I.V."/>
            <person name="Hibbett D.S."/>
        </authorList>
    </citation>
    <scope>NUCLEOTIDE SEQUENCE [LARGE SCALE GENOMIC DNA]</scope>
    <source>
        <strain evidence="1 2">CBS 109695</strain>
    </source>
</reference>
<name>A0A166SXI6_9AGAM</name>